<gene>
    <name evidence="2" type="ORF">NJU99_11120</name>
</gene>
<accession>A0ABY5E3Z6</accession>
<dbReference type="RefSeq" id="WP_254575974.1">
    <property type="nucleotide sequence ID" value="NZ_CP100595.1"/>
</dbReference>
<evidence type="ECO:0000313" key="2">
    <source>
        <dbReference type="EMBL" id="UTJ05793.1"/>
    </source>
</evidence>
<dbReference type="Pfam" id="PF14897">
    <property type="entry name" value="EpsG"/>
    <property type="match status" value="1"/>
</dbReference>
<keyword evidence="1" id="KW-1133">Transmembrane helix</keyword>
<organism evidence="2 3">
    <name type="scientific">Arcobacter roscoffensis</name>
    <dbReference type="NCBI Taxonomy" id="2961520"/>
    <lineage>
        <taxon>Bacteria</taxon>
        <taxon>Pseudomonadati</taxon>
        <taxon>Campylobacterota</taxon>
        <taxon>Epsilonproteobacteria</taxon>
        <taxon>Campylobacterales</taxon>
        <taxon>Arcobacteraceae</taxon>
        <taxon>Arcobacter</taxon>
    </lineage>
</organism>
<name>A0ABY5E3Z6_9BACT</name>
<feature type="transmembrane region" description="Helical" evidence="1">
    <location>
        <begin position="108"/>
        <end position="126"/>
    </location>
</feature>
<proteinExistence type="predicted"/>
<feature type="transmembrane region" description="Helical" evidence="1">
    <location>
        <begin position="318"/>
        <end position="335"/>
    </location>
</feature>
<keyword evidence="1" id="KW-0812">Transmembrane</keyword>
<feature type="transmembrane region" description="Helical" evidence="1">
    <location>
        <begin position="175"/>
        <end position="198"/>
    </location>
</feature>
<feature type="transmembrane region" description="Helical" evidence="1">
    <location>
        <begin position="45"/>
        <end position="67"/>
    </location>
</feature>
<feature type="transmembrane region" description="Helical" evidence="1">
    <location>
        <begin position="133"/>
        <end position="151"/>
    </location>
</feature>
<dbReference type="EMBL" id="CP100595">
    <property type="protein sequence ID" value="UTJ05793.1"/>
    <property type="molecule type" value="Genomic_DNA"/>
</dbReference>
<keyword evidence="1" id="KW-0472">Membrane</keyword>
<feature type="transmembrane region" description="Helical" evidence="1">
    <location>
        <begin position="295"/>
        <end position="312"/>
    </location>
</feature>
<keyword evidence="3" id="KW-1185">Reference proteome</keyword>
<dbReference type="InterPro" id="IPR049458">
    <property type="entry name" value="EpsG-like"/>
</dbReference>
<sequence>MFDFIPLENYAYIYYNIILLFIFLTILHTTLYTGFTEETFKFNKIFEFILFGYILLFMGLRPVSWYFGDMWNYSKTFDYFSIGWHVDITKDFIFYSIMNFFVEIESKTSFFFFIAFLYLLNIFIASKRLFKNYSFFAFLILVSSFEFWSYGTNGIRNGLATSLIILAFTFMNKKWIMYLLFILAFSIHSSVLIPIGAYFVTNLFNDKEKFYFKVWFICIFLSFFIGSQIENLITNLGILREDVVNTYFNNKELYASSFSQTGFRWDFLIYSSLPVIISYYFIFKKDFKDKYYQRITNIYLVSNSVWILVIQASFSNRFAYLSWFMMGLVVIYPFLKQVFFNNQFKIIGFVILGYFSFTYLMNFILRVI</sequence>
<reference evidence="2" key="1">
    <citation type="submission" date="2022-07" db="EMBL/GenBank/DDBJ databases">
        <title>Arcobacter roscoffensis sp. nov., a marine bacterium isolated from coastal seawater collected from Roscoff, France.</title>
        <authorList>
            <person name="Pascual J."/>
            <person name="Lepeaux C."/>
            <person name="Methner A."/>
            <person name="Overmann J."/>
        </authorList>
    </citation>
    <scope>NUCLEOTIDE SEQUENCE</scope>
    <source>
        <strain evidence="2">ARW1-2F2</strain>
    </source>
</reference>
<feature type="transmembrane region" description="Helical" evidence="1">
    <location>
        <begin position="210"/>
        <end position="229"/>
    </location>
</feature>
<evidence type="ECO:0000313" key="3">
    <source>
        <dbReference type="Proteomes" id="UP001060012"/>
    </source>
</evidence>
<protein>
    <submittedName>
        <fullName evidence="2">EpsG family protein</fullName>
    </submittedName>
</protein>
<feature type="transmembrane region" description="Helical" evidence="1">
    <location>
        <begin position="267"/>
        <end position="283"/>
    </location>
</feature>
<evidence type="ECO:0000256" key="1">
    <source>
        <dbReference type="SAM" id="Phobius"/>
    </source>
</evidence>
<dbReference type="Proteomes" id="UP001060012">
    <property type="component" value="Chromosome"/>
</dbReference>
<feature type="transmembrane region" description="Helical" evidence="1">
    <location>
        <begin position="12"/>
        <end position="33"/>
    </location>
</feature>
<feature type="transmembrane region" description="Helical" evidence="1">
    <location>
        <begin position="347"/>
        <end position="365"/>
    </location>
</feature>